<evidence type="ECO:0000256" key="1">
    <source>
        <dbReference type="SAM" id="MobiDB-lite"/>
    </source>
</evidence>
<evidence type="ECO:0000313" key="3">
    <source>
        <dbReference type="Proteomes" id="UP001292094"/>
    </source>
</evidence>
<organism evidence="2 3">
    <name type="scientific">Petrolisthes manimaculis</name>
    <dbReference type="NCBI Taxonomy" id="1843537"/>
    <lineage>
        <taxon>Eukaryota</taxon>
        <taxon>Metazoa</taxon>
        <taxon>Ecdysozoa</taxon>
        <taxon>Arthropoda</taxon>
        <taxon>Crustacea</taxon>
        <taxon>Multicrustacea</taxon>
        <taxon>Malacostraca</taxon>
        <taxon>Eumalacostraca</taxon>
        <taxon>Eucarida</taxon>
        <taxon>Decapoda</taxon>
        <taxon>Pleocyemata</taxon>
        <taxon>Anomura</taxon>
        <taxon>Galatheoidea</taxon>
        <taxon>Porcellanidae</taxon>
        <taxon>Petrolisthes</taxon>
    </lineage>
</organism>
<gene>
    <name evidence="2" type="ORF">Pmani_004955</name>
</gene>
<keyword evidence="3" id="KW-1185">Reference proteome</keyword>
<feature type="region of interest" description="Disordered" evidence="1">
    <location>
        <begin position="26"/>
        <end position="56"/>
    </location>
</feature>
<protein>
    <submittedName>
        <fullName evidence="2">Uncharacterized protein</fullName>
    </submittedName>
</protein>
<feature type="compositionally biased region" description="Basic and acidic residues" evidence="1">
    <location>
        <begin position="26"/>
        <end position="44"/>
    </location>
</feature>
<sequence>MAVQDLRATARVDPTYVWQKKTEDCDRRAAARDKNDKERYDQHARPLPKFSTDQQVRIQDPTTHRWDKVGVVMGLGKSRDYEVRLPSMVEELPIPTTGARWK</sequence>
<comment type="caution">
    <text evidence="2">The sequence shown here is derived from an EMBL/GenBank/DDBJ whole genome shotgun (WGS) entry which is preliminary data.</text>
</comment>
<evidence type="ECO:0000313" key="2">
    <source>
        <dbReference type="EMBL" id="KAK4324395.1"/>
    </source>
</evidence>
<accession>A0AAE1UMP6</accession>
<dbReference type="PANTHER" id="PTHR33244:SF3">
    <property type="entry name" value="PEPTIDASE A2 DOMAIN-CONTAINING PROTEIN"/>
    <property type="match status" value="1"/>
</dbReference>
<reference evidence="2" key="1">
    <citation type="submission" date="2023-11" db="EMBL/GenBank/DDBJ databases">
        <title>Genome assemblies of two species of porcelain crab, Petrolisthes cinctipes and Petrolisthes manimaculis (Anomura: Porcellanidae).</title>
        <authorList>
            <person name="Angst P."/>
        </authorList>
    </citation>
    <scope>NUCLEOTIDE SEQUENCE</scope>
    <source>
        <strain evidence="2">PB745_02</strain>
        <tissue evidence="2">Gill</tissue>
    </source>
</reference>
<dbReference type="AlphaFoldDB" id="A0AAE1UMP6"/>
<name>A0AAE1UMP6_9EUCA</name>
<dbReference type="Proteomes" id="UP001292094">
    <property type="component" value="Unassembled WGS sequence"/>
</dbReference>
<dbReference type="EMBL" id="JAWZYT010000365">
    <property type="protein sequence ID" value="KAK4324395.1"/>
    <property type="molecule type" value="Genomic_DNA"/>
</dbReference>
<dbReference type="PANTHER" id="PTHR33244">
    <property type="entry name" value="INTEGRASE CATALYTIC DOMAIN-CONTAINING PROTEIN-RELATED"/>
    <property type="match status" value="1"/>
</dbReference>
<proteinExistence type="predicted"/>